<reference evidence="2 3" key="1">
    <citation type="submission" date="2022-06" db="EMBL/GenBank/DDBJ databases">
        <title>Sequencing the genomes of 1000 actinobacteria strains.</title>
        <authorList>
            <person name="Klenk H.-P."/>
        </authorList>
    </citation>
    <scope>NUCLEOTIDE SEQUENCE [LARGE SCALE GENOMIC DNA]</scope>
    <source>
        <strain evidence="2 3">DSM 44170</strain>
    </source>
</reference>
<keyword evidence="3" id="KW-1185">Reference proteome</keyword>
<dbReference type="RefSeq" id="WP_253780732.1">
    <property type="nucleotide sequence ID" value="NZ_BAAAVE010000014.1"/>
</dbReference>
<name>A0ABT1KFW0_9ACTN</name>
<evidence type="ECO:0000313" key="2">
    <source>
        <dbReference type="EMBL" id="MCP2352855.1"/>
    </source>
</evidence>
<dbReference type="Gene3D" id="3.30.750.24">
    <property type="entry name" value="STAS domain"/>
    <property type="match status" value="1"/>
</dbReference>
<dbReference type="InterPro" id="IPR002645">
    <property type="entry name" value="STAS_dom"/>
</dbReference>
<dbReference type="Pfam" id="PF01740">
    <property type="entry name" value="STAS"/>
    <property type="match status" value="1"/>
</dbReference>
<protein>
    <submittedName>
        <fullName evidence="2">Anti-anti-sigma regulatory factor</fullName>
    </submittedName>
</protein>
<evidence type="ECO:0000313" key="3">
    <source>
        <dbReference type="Proteomes" id="UP001320766"/>
    </source>
</evidence>
<sequence>MSPNPLPAPEPPSLRVAEWEAGRVIVLALSGALVQATAHVLEQPLVRALARRVPPLVVVDADRLSAVDAAGGDLLSHAVRYAAQAGGRLLVAGGGEHVVAHVADALAPTLDAALSELARPTRHSDPS</sequence>
<accession>A0ABT1KFW0</accession>
<comment type="caution">
    <text evidence="2">The sequence shown here is derived from an EMBL/GenBank/DDBJ whole genome shotgun (WGS) entry which is preliminary data.</text>
</comment>
<evidence type="ECO:0000259" key="1">
    <source>
        <dbReference type="PROSITE" id="PS50801"/>
    </source>
</evidence>
<dbReference type="PROSITE" id="PS50801">
    <property type="entry name" value="STAS"/>
    <property type="match status" value="1"/>
</dbReference>
<dbReference type="EMBL" id="JAMZEC010000001">
    <property type="protein sequence ID" value="MCP2352855.1"/>
    <property type="molecule type" value="Genomic_DNA"/>
</dbReference>
<proteinExistence type="predicted"/>
<gene>
    <name evidence="2" type="ORF">HD595_008977</name>
</gene>
<dbReference type="SUPFAM" id="SSF52091">
    <property type="entry name" value="SpoIIaa-like"/>
    <property type="match status" value="1"/>
</dbReference>
<organism evidence="2 3">
    <name type="scientific">Nonomuraea roseoviolacea subsp. carminata</name>
    <dbReference type="NCBI Taxonomy" id="160689"/>
    <lineage>
        <taxon>Bacteria</taxon>
        <taxon>Bacillati</taxon>
        <taxon>Actinomycetota</taxon>
        <taxon>Actinomycetes</taxon>
        <taxon>Streptosporangiales</taxon>
        <taxon>Streptosporangiaceae</taxon>
        <taxon>Nonomuraea</taxon>
    </lineage>
</organism>
<dbReference type="Proteomes" id="UP001320766">
    <property type="component" value="Unassembled WGS sequence"/>
</dbReference>
<dbReference type="InterPro" id="IPR036513">
    <property type="entry name" value="STAS_dom_sf"/>
</dbReference>
<feature type="domain" description="STAS" evidence="1">
    <location>
        <begin position="24"/>
        <end position="93"/>
    </location>
</feature>